<dbReference type="RefSeq" id="WP_207687170.1">
    <property type="nucleotide sequence ID" value="NZ_CP061799.1"/>
</dbReference>
<dbReference type="AlphaFoldDB" id="A0A975GHA3"/>
<organism evidence="1 2">
    <name type="scientific">Desulfonema limicola</name>
    <dbReference type="NCBI Taxonomy" id="45656"/>
    <lineage>
        <taxon>Bacteria</taxon>
        <taxon>Pseudomonadati</taxon>
        <taxon>Thermodesulfobacteriota</taxon>
        <taxon>Desulfobacteria</taxon>
        <taxon>Desulfobacterales</taxon>
        <taxon>Desulfococcaceae</taxon>
        <taxon>Desulfonema</taxon>
    </lineage>
</organism>
<protein>
    <submittedName>
        <fullName evidence="1">Uncharacterized protein</fullName>
    </submittedName>
</protein>
<dbReference type="KEGG" id="dli:dnl_34280"/>
<dbReference type="Proteomes" id="UP000663720">
    <property type="component" value="Chromosome"/>
</dbReference>
<name>A0A975GHA3_9BACT</name>
<accession>A0A975GHA3</accession>
<reference evidence="1" key="1">
    <citation type="journal article" date="2021" name="Microb. Physiol.">
        <title>Proteogenomic Insights into the Physiology of Marine, Sulfate-Reducing, Filamentous Desulfonema limicola and Desulfonema magnum.</title>
        <authorList>
            <person name="Schnaars V."/>
            <person name="Wohlbrand L."/>
            <person name="Scheve S."/>
            <person name="Hinrichs C."/>
            <person name="Reinhardt R."/>
            <person name="Rabus R."/>
        </authorList>
    </citation>
    <scope>NUCLEOTIDE SEQUENCE</scope>
    <source>
        <strain evidence="1">5ac10</strain>
    </source>
</reference>
<dbReference type="EMBL" id="CP061799">
    <property type="protein sequence ID" value="QTA81102.1"/>
    <property type="molecule type" value="Genomic_DNA"/>
</dbReference>
<keyword evidence="2" id="KW-1185">Reference proteome</keyword>
<sequence>MNHWGRVFFIYDSSLNLLQVKAQPLENHVGNCGIILDKFRKSYFHDHTKQRLMQAVSLHDEGKKQTFKIQFSDNNKQKDKTGKKDKPQKLSYSFSGHRFIVPGKDIYIDGLIRSHHEFSVEQINREKAKLPEQDKKTFADDLYLLCMSDHLEAELAVKTVENKTENPRNFMEFVTVPLENKVFSVIPWPFEPDSFPVTFELKELDLAGLNLNNPKNIEKALKLNTDFKTETIKIFLRRD</sequence>
<evidence type="ECO:0000313" key="2">
    <source>
        <dbReference type="Proteomes" id="UP000663720"/>
    </source>
</evidence>
<proteinExistence type="predicted"/>
<gene>
    <name evidence="1" type="ORF">dnl_34280</name>
</gene>
<evidence type="ECO:0000313" key="1">
    <source>
        <dbReference type="EMBL" id="QTA81102.1"/>
    </source>
</evidence>